<dbReference type="InterPro" id="IPR013328">
    <property type="entry name" value="6PGD_dom2"/>
</dbReference>
<comment type="similarity">
    <text evidence="1 5">Belongs to the NAD-dependent glycerol-3-phosphate dehydrogenase family.</text>
</comment>
<dbReference type="InterPro" id="IPR006109">
    <property type="entry name" value="G3P_DH_NAD-dep_C"/>
</dbReference>
<evidence type="ECO:0000313" key="10">
    <source>
        <dbReference type="EMBL" id="GMI46822.1"/>
    </source>
</evidence>
<dbReference type="PROSITE" id="PS00957">
    <property type="entry name" value="NAD_G3PDH"/>
    <property type="match status" value="1"/>
</dbReference>
<keyword evidence="11" id="KW-1185">Reference proteome</keyword>
<dbReference type="AlphaFoldDB" id="A0A9W7GJH0"/>
<dbReference type="Proteomes" id="UP001165065">
    <property type="component" value="Unassembled WGS sequence"/>
</dbReference>
<name>A0A9W7GJH0_9STRA</name>
<dbReference type="PANTHER" id="PTHR11728">
    <property type="entry name" value="GLYCEROL-3-PHOSPHATE DEHYDROGENASE"/>
    <property type="match status" value="1"/>
</dbReference>
<feature type="region of interest" description="Disordered" evidence="7">
    <location>
        <begin position="427"/>
        <end position="453"/>
    </location>
</feature>
<dbReference type="GO" id="GO:0005975">
    <property type="term" value="P:carbohydrate metabolic process"/>
    <property type="evidence" value="ECO:0007669"/>
    <property type="project" value="InterPro"/>
</dbReference>
<comment type="caution">
    <text evidence="10">The sequence shown here is derived from an EMBL/GenBank/DDBJ whole genome shotgun (WGS) entry which is preliminary data.</text>
</comment>
<feature type="compositionally biased region" description="Acidic residues" evidence="7">
    <location>
        <begin position="433"/>
        <end position="446"/>
    </location>
</feature>
<dbReference type="SUPFAM" id="SSF51735">
    <property type="entry name" value="NAD(P)-binding Rossmann-fold domains"/>
    <property type="match status" value="1"/>
</dbReference>
<keyword evidence="2 5" id="KW-0560">Oxidoreductase</keyword>
<comment type="catalytic activity">
    <reaction evidence="4 6">
        <text>sn-glycerol 3-phosphate + NAD(+) = dihydroxyacetone phosphate + NADH + H(+)</text>
        <dbReference type="Rhea" id="RHEA:11092"/>
        <dbReference type="ChEBI" id="CHEBI:15378"/>
        <dbReference type="ChEBI" id="CHEBI:57540"/>
        <dbReference type="ChEBI" id="CHEBI:57597"/>
        <dbReference type="ChEBI" id="CHEBI:57642"/>
        <dbReference type="ChEBI" id="CHEBI:57945"/>
        <dbReference type="EC" id="1.1.1.8"/>
    </reaction>
</comment>
<gene>
    <name evidence="10" type="ORF">TrCOL_g8166</name>
</gene>
<dbReference type="Gene3D" id="1.10.1040.10">
    <property type="entry name" value="N-(1-d-carboxylethyl)-l-norvaline Dehydrogenase, domain 2"/>
    <property type="match status" value="1"/>
</dbReference>
<dbReference type="Pfam" id="PF01210">
    <property type="entry name" value="NAD_Gly3P_dh_N"/>
    <property type="match status" value="1"/>
</dbReference>
<proteinExistence type="inferred from homology"/>
<keyword evidence="3 5" id="KW-0520">NAD</keyword>
<dbReference type="GO" id="GO:0046168">
    <property type="term" value="P:glycerol-3-phosphate catabolic process"/>
    <property type="evidence" value="ECO:0007669"/>
    <property type="project" value="UniProtKB-UniRule"/>
</dbReference>
<evidence type="ECO:0000256" key="5">
    <source>
        <dbReference type="RuleBase" id="RU000437"/>
    </source>
</evidence>
<dbReference type="Pfam" id="PF07479">
    <property type="entry name" value="NAD_Gly3P_dh_C"/>
    <property type="match status" value="1"/>
</dbReference>
<dbReference type="GO" id="GO:0141152">
    <property type="term" value="F:glycerol-3-phosphate dehydrogenase (NAD+) activity"/>
    <property type="evidence" value="ECO:0007669"/>
    <property type="project" value="UniProtKB-UniRule"/>
</dbReference>
<dbReference type="SUPFAM" id="SSF48179">
    <property type="entry name" value="6-phosphogluconate dehydrogenase C-terminal domain-like"/>
    <property type="match status" value="1"/>
</dbReference>
<protein>
    <recommendedName>
        <fullName evidence="6">Glycerol-3-phosphate dehydrogenase [NAD(+)]</fullName>
        <ecNumber evidence="6">1.1.1.8</ecNumber>
    </recommendedName>
</protein>
<evidence type="ECO:0000256" key="6">
    <source>
        <dbReference type="RuleBase" id="RU361243"/>
    </source>
</evidence>
<evidence type="ECO:0000256" key="3">
    <source>
        <dbReference type="ARBA" id="ARBA00023027"/>
    </source>
</evidence>
<evidence type="ECO:0000256" key="2">
    <source>
        <dbReference type="ARBA" id="ARBA00023002"/>
    </source>
</evidence>
<evidence type="ECO:0000259" key="9">
    <source>
        <dbReference type="Pfam" id="PF07479"/>
    </source>
</evidence>
<evidence type="ECO:0000259" key="8">
    <source>
        <dbReference type="Pfam" id="PF01210"/>
    </source>
</evidence>
<dbReference type="GO" id="GO:0051287">
    <property type="term" value="F:NAD binding"/>
    <property type="evidence" value="ECO:0007669"/>
    <property type="project" value="UniProtKB-UniRule"/>
</dbReference>
<sequence>MNFRALRGATHFASRNSYPKGLGIQSPHRGSISHVLARSYTIPTFKDTPPDKIAVIGSGSFGTAAAITIARNAAKYDFAETEVKVFVHDEDIIVGDGVITYPHTAKLSRIMNDKKVNVKYLPNINLPDNITAVPSMLAACVDATLVIFVMPFQFLKPVLPTIKKVISKEPHARGVSLIKEVHFDKETLGVKLVSKQIEEGISHKHMPHKFQCGVLMGANVASEIASGDFSESTLASRFRTVGADDLNEKTRLLLNNSESFRVYHISDVEGCEACGALKNVVALGAGFVDGLGMGGNTKAALMRIGIQEMEQFCNDFLSNVDRNTFQESCGMADLITTCIGGRNRKCGEAFAKHTIAGQPKSWDAIEAELLNGQRLRGVKTSKQVFDLLHSQDLGNKYPLFTTIFKICYEGAPIDSIIDGLYIPNGMNGAKPIEEEEDGGRDDGEENKEDKKSA</sequence>
<feature type="domain" description="Glycerol-3-phosphate dehydrogenase NAD-dependent N-terminal" evidence="8">
    <location>
        <begin position="52"/>
        <end position="237"/>
    </location>
</feature>
<dbReference type="GO" id="GO:0042803">
    <property type="term" value="F:protein homodimerization activity"/>
    <property type="evidence" value="ECO:0007669"/>
    <property type="project" value="InterPro"/>
</dbReference>
<evidence type="ECO:0000256" key="4">
    <source>
        <dbReference type="ARBA" id="ARBA00048683"/>
    </source>
</evidence>
<evidence type="ECO:0000256" key="1">
    <source>
        <dbReference type="ARBA" id="ARBA00011009"/>
    </source>
</evidence>
<dbReference type="PANTHER" id="PTHR11728:SF8">
    <property type="entry name" value="GLYCEROL-3-PHOSPHATE DEHYDROGENASE [NAD(+)]-RELATED"/>
    <property type="match status" value="1"/>
</dbReference>
<dbReference type="GO" id="GO:0005829">
    <property type="term" value="C:cytosol"/>
    <property type="evidence" value="ECO:0007669"/>
    <property type="project" value="TreeGrafter"/>
</dbReference>
<dbReference type="InterPro" id="IPR011128">
    <property type="entry name" value="G3P_DH_NAD-dep_N"/>
</dbReference>
<dbReference type="OrthoDB" id="10263760at2759"/>
<dbReference type="InterPro" id="IPR036291">
    <property type="entry name" value="NAD(P)-bd_dom_sf"/>
</dbReference>
<feature type="domain" description="Glycerol-3-phosphate dehydrogenase NAD-dependent C-terminal" evidence="9">
    <location>
        <begin position="267"/>
        <end position="417"/>
    </location>
</feature>
<dbReference type="InterPro" id="IPR008927">
    <property type="entry name" value="6-PGluconate_DH-like_C_sf"/>
</dbReference>
<dbReference type="PRINTS" id="PR00077">
    <property type="entry name" value="GPDHDRGNASE"/>
</dbReference>
<dbReference type="InterPro" id="IPR006168">
    <property type="entry name" value="G3P_DH_NAD-dep"/>
</dbReference>
<dbReference type="Gene3D" id="3.40.50.720">
    <property type="entry name" value="NAD(P)-binding Rossmann-like Domain"/>
    <property type="match status" value="1"/>
</dbReference>
<organism evidence="10 11">
    <name type="scientific">Triparma columacea</name>
    <dbReference type="NCBI Taxonomy" id="722753"/>
    <lineage>
        <taxon>Eukaryota</taxon>
        <taxon>Sar</taxon>
        <taxon>Stramenopiles</taxon>
        <taxon>Ochrophyta</taxon>
        <taxon>Bolidophyceae</taxon>
        <taxon>Parmales</taxon>
        <taxon>Triparmaceae</taxon>
        <taxon>Triparma</taxon>
    </lineage>
</organism>
<dbReference type="EC" id="1.1.1.8" evidence="6"/>
<dbReference type="EMBL" id="BRYA01000314">
    <property type="protein sequence ID" value="GMI46822.1"/>
    <property type="molecule type" value="Genomic_DNA"/>
</dbReference>
<dbReference type="FunFam" id="1.10.1040.10:FF:000004">
    <property type="entry name" value="Glycerol-3-phosphate dehydrogenase [NAD(+)]"/>
    <property type="match status" value="1"/>
</dbReference>
<accession>A0A9W7GJH0</accession>
<reference evidence="11" key="1">
    <citation type="journal article" date="2023" name="Commun. Biol.">
        <title>Genome analysis of Parmales, the sister group of diatoms, reveals the evolutionary specialization of diatoms from phago-mixotrophs to photoautotrophs.</title>
        <authorList>
            <person name="Ban H."/>
            <person name="Sato S."/>
            <person name="Yoshikawa S."/>
            <person name="Yamada K."/>
            <person name="Nakamura Y."/>
            <person name="Ichinomiya M."/>
            <person name="Sato N."/>
            <person name="Blanc-Mathieu R."/>
            <person name="Endo H."/>
            <person name="Kuwata A."/>
            <person name="Ogata H."/>
        </authorList>
    </citation>
    <scope>NUCLEOTIDE SEQUENCE [LARGE SCALE GENOMIC DNA]</scope>
</reference>
<dbReference type="InterPro" id="IPR017751">
    <property type="entry name" value="G3P_DH_NAD-dep_euk"/>
</dbReference>
<dbReference type="NCBIfam" id="TIGR03376">
    <property type="entry name" value="glycerol3P_DH"/>
    <property type="match status" value="1"/>
</dbReference>
<evidence type="ECO:0000256" key="7">
    <source>
        <dbReference type="SAM" id="MobiDB-lite"/>
    </source>
</evidence>
<evidence type="ECO:0000313" key="11">
    <source>
        <dbReference type="Proteomes" id="UP001165065"/>
    </source>
</evidence>